<dbReference type="AlphaFoldDB" id="A0A382HTB1"/>
<sequence length="210" mass="23257">MTRSIKQNILVFFVFLSINLSAFFFVLPAFSVPFISKQKEIEMGRSADKEVTTHFGIYQNKALQLYVNEIGQKLVSGLTNKEFNRYYFKLVDSSEINAFALPGGYIYVTIGLLAVLNDESELASVLGHEIAHVTLHHGAKLMVRSIGAQILSIGGAIANPKNADKWLAISSALFQQINLGYGRNAELESDSQGMLNSVEVGYHPFSMINF</sequence>
<comment type="cofactor">
    <cofactor evidence="1">
        <name>Zn(2+)</name>
        <dbReference type="ChEBI" id="CHEBI:29105"/>
    </cofactor>
</comment>
<dbReference type="PANTHER" id="PTHR22726:SF1">
    <property type="entry name" value="METALLOENDOPEPTIDASE OMA1, MITOCHONDRIAL"/>
    <property type="match status" value="1"/>
</dbReference>
<dbReference type="InterPro" id="IPR051156">
    <property type="entry name" value="Mito/Outer_Membr_Metalloprot"/>
</dbReference>
<keyword evidence="5" id="KW-0862">Zinc</keyword>
<dbReference type="GO" id="GO:0004222">
    <property type="term" value="F:metalloendopeptidase activity"/>
    <property type="evidence" value="ECO:0007669"/>
    <property type="project" value="InterPro"/>
</dbReference>
<keyword evidence="3" id="KW-0479">Metal-binding</keyword>
<dbReference type="GO" id="GO:0046872">
    <property type="term" value="F:metal ion binding"/>
    <property type="evidence" value="ECO:0007669"/>
    <property type="project" value="UniProtKB-KW"/>
</dbReference>
<evidence type="ECO:0000256" key="2">
    <source>
        <dbReference type="ARBA" id="ARBA00022670"/>
    </source>
</evidence>
<keyword evidence="6" id="KW-0482">Metalloprotease</keyword>
<gene>
    <name evidence="8" type="ORF">METZ01_LOCUS243392</name>
</gene>
<name>A0A382HTB1_9ZZZZ</name>
<accession>A0A382HTB1</accession>
<evidence type="ECO:0000256" key="6">
    <source>
        <dbReference type="ARBA" id="ARBA00023049"/>
    </source>
</evidence>
<organism evidence="8">
    <name type="scientific">marine metagenome</name>
    <dbReference type="NCBI Taxonomy" id="408172"/>
    <lineage>
        <taxon>unclassified sequences</taxon>
        <taxon>metagenomes</taxon>
        <taxon>ecological metagenomes</taxon>
    </lineage>
</organism>
<dbReference type="PANTHER" id="PTHR22726">
    <property type="entry name" value="METALLOENDOPEPTIDASE OMA1"/>
    <property type="match status" value="1"/>
</dbReference>
<dbReference type="Gene3D" id="3.30.2010.10">
    <property type="entry name" value="Metalloproteases ('zincins'), catalytic domain"/>
    <property type="match status" value="1"/>
</dbReference>
<keyword evidence="2" id="KW-0645">Protease</keyword>
<evidence type="ECO:0000256" key="4">
    <source>
        <dbReference type="ARBA" id="ARBA00022801"/>
    </source>
</evidence>
<protein>
    <recommendedName>
        <fullName evidence="7">Peptidase M48 domain-containing protein</fullName>
    </recommendedName>
</protein>
<feature type="domain" description="Peptidase M48" evidence="7">
    <location>
        <begin position="64"/>
        <end position="201"/>
    </location>
</feature>
<dbReference type="InterPro" id="IPR001915">
    <property type="entry name" value="Peptidase_M48"/>
</dbReference>
<reference evidence="8" key="1">
    <citation type="submission" date="2018-05" db="EMBL/GenBank/DDBJ databases">
        <authorList>
            <person name="Lanie J.A."/>
            <person name="Ng W.-L."/>
            <person name="Kazmierczak K.M."/>
            <person name="Andrzejewski T.M."/>
            <person name="Davidsen T.M."/>
            <person name="Wayne K.J."/>
            <person name="Tettelin H."/>
            <person name="Glass J.I."/>
            <person name="Rusch D."/>
            <person name="Podicherti R."/>
            <person name="Tsui H.-C.T."/>
            <person name="Winkler M.E."/>
        </authorList>
    </citation>
    <scope>NUCLEOTIDE SEQUENCE</scope>
</reference>
<evidence type="ECO:0000256" key="1">
    <source>
        <dbReference type="ARBA" id="ARBA00001947"/>
    </source>
</evidence>
<dbReference type="EMBL" id="UINC01063179">
    <property type="protein sequence ID" value="SVB90538.1"/>
    <property type="molecule type" value="Genomic_DNA"/>
</dbReference>
<dbReference type="GO" id="GO:0051603">
    <property type="term" value="P:proteolysis involved in protein catabolic process"/>
    <property type="evidence" value="ECO:0007669"/>
    <property type="project" value="TreeGrafter"/>
</dbReference>
<evidence type="ECO:0000313" key="8">
    <source>
        <dbReference type="EMBL" id="SVB90538.1"/>
    </source>
</evidence>
<evidence type="ECO:0000256" key="5">
    <source>
        <dbReference type="ARBA" id="ARBA00022833"/>
    </source>
</evidence>
<evidence type="ECO:0000259" key="7">
    <source>
        <dbReference type="Pfam" id="PF01435"/>
    </source>
</evidence>
<keyword evidence="4" id="KW-0378">Hydrolase</keyword>
<proteinExistence type="predicted"/>
<evidence type="ECO:0000256" key="3">
    <source>
        <dbReference type="ARBA" id="ARBA00022723"/>
    </source>
</evidence>
<dbReference type="Pfam" id="PF01435">
    <property type="entry name" value="Peptidase_M48"/>
    <property type="match status" value="1"/>
</dbReference>
<dbReference type="GO" id="GO:0016020">
    <property type="term" value="C:membrane"/>
    <property type="evidence" value="ECO:0007669"/>
    <property type="project" value="TreeGrafter"/>
</dbReference>
<feature type="non-terminal residue" evidence="8">
    <location>
        <position position="210"/>
    </location>
</feature>